<reference evidence="2" key="1">
    <citation type="submission" date="2022-03" db="EMBL/GenBank/DDBJ databases">
        <authorList>
            <person name="Lindestad O."/>
        </authorList>
    </citation>
    <scope>NUCLEOTIDE SEQUENCE</scope>
</reference>
<comment type="caution">
    <text evidence="2">The sequence shown here is derived from an EMBL/GenBank/DDBJ whole genome shotgun (WGS) entry which is preliminary data.</text>
</comment>
<name>A0A8S4S2M6_9NEOP</name>
<dbReference type="Proteomes" id="UP000838756">
    <property type="component" value="Unassembled WGS sequence"/>
</dbReference>
<feature type="repeat" description="TPR" evidence="1">
    <location>
        <begin position="67"/>
        <end position="100"/>
    </location>
</feature>
<dbReference type="InterPro" id="IPR011990">
    <property type="entry name" value="TPR-like_helical_dom_sf"/>
</dbReference>
<protein>
    <submittedName>
        <fullName evidence="2">Jg23915 protein</fullName>
    </submittedName>
</protein>
<dbReference type="OrthoDB" id="19588at2759"/>
<dbReference type="EMBL" id="CAKXAJ010025951">
    <property type="protein sequence ID" value="CAH2247086.1"/>
    <property type="molecule type" value="Genomic_DNA"/>
</dbReference>
<dbReference type="SUPFAM" id="SSF48452">
    <property type="entry name" value="TPR-like"/>
    <property type="match status" value="1"/>
</dbReference>
<dbReference type="PROSITE" id="PS50005">
    <property type="entry name" value="TPR"/>
    <property type="match status" value="1"/>
</dbReference>
<sequence>MSQALLALGMAPTAGMGLLPQTQGEVVKAAVVCAGPVRIGGLHTPLRKLCRTLRRAAFLTRFSFNVEATYGNLGSVLSTQERNSEAEIAFKKALEYRPNMADVHYNL</sequence>
<keyword evidence="3" id="KW-1185">Reference proteome</keyword>
<dbReference type="PANTHER" id="PTHR44216">
    <property type="entry name" value="PROTEIN O-MANNOSYL-TRANSFERASE TMTC2"/>
    <property type="match status" value="1"/>
</dbReference>
<dbReference type="Gene3D" id="1.25.40.10">
    <property type="entry name" value="Tetratricopeptide repeat domain"/>
    <property type="match status" value="1"/>
</dbReference>
<dbReference type="AlphaFoldDB" id="A0A8S4S2M6"/>
<dbReference type="GO" id="GO:0000030">
    <property type="term" value="F:mannosyltransferase activity"/>
    <property type="evidence" value="ECO:0007669"/>
    <property type="project" value="TreeGrafter"/>
</dbReference>
<dbReference type="PANTHER" id="PTHR44216:SF3">
    <property type="entry name" value="PROTEIN O-MANNOSYL-TRANSFERASE TMTC2"/>
    <property type="match status" value="1"/>
</dbReference>
<dbReference type="InterPro" id="IPR052384">
    <property type="entry name" value="TMTC_O-mannosyltransferase"/>
</dbReference>
<dbReference type="GO" id="GO:0035269">
    <property type="term" value="P:protein O-linked glycosylation via mannose"/>
    <property type="evidence" value="ECO:0007669"/>
    <property type="project" value="TreeGrafter"/>
</dbReference>
<dbReference type="GO" id="GO:0005789">
    <property type="term" value="C:endoplasmic reticulum membrane"/>
    <property type="evidence" value="ECO:0007669"/>
    <property type="project" value="TreeGrafter"/>
</dbReference>
<dbReference type="InterPro" id="IPR019734">
    <property type="entry name" value="TPR_rpt"/>
</dbReference>
<evidence type="ECO:0000256" key="1">
    <source>
        <dbReference type="PROSITE-ProRule" id="PRU00339"/>
    </source>
</evidence>
<proteinExistence type="predicted"/>
<keyword evidence="1" id="KW-0802">TPR repeat</keyword>
<evidence type="ECO:0000313" key="3">
    <source>
        <dbReference type="Proteomes" id="UP000838756"/>
    </source>
</evidence>
<gene>
    <name evidence="2" type="primary">jg23915</name>
    <name evidence="2" type="ORF">PAEG_LOCUS21513</name>
</gene>
<accession>A0A8S4S2M6</accession>
<organism evidence="2 3">
    <name type="scientific">Pararge aegeria aegeria</name>
    <dbReference type="NCBI Taxonomy" id="348720"/>
    <lineage>
        <taxon>Eukaryota</taxon>
        <taxon>Metazoa</taxon>
        <taxon>Ecdysozoa</taxon>
        <taxon>Arthropoda</taxon>
        <taxon>Hexapoda</taxon>
        <taxon>Insecta</taxon>
        <taxon>Pterygota</taxon>
        <taxon>Neoptera</taxon>
        <taxon>Endopterygota</taxon>
        <taxon>Lepidoptera</taxon>
        <taxon>Glossata</taxon>
        <taxon>Ditrysia</taxon>
        <taxon>Papilionoidea</taxon>
        <taxon>Nymphalidae</taxon>
        <taxon>Satyrinae</taxon>
        <taxon>Satyrini</taxon>
        <taxon>Parargina</taxon>
        <taxon>Pararge</taxon>
    </lineage>
</organism>
<evidence type="ECO:0000313" key="2">
    <source>
        <dbReference type="EMBL" id="CAH2247086.1"/>
    </source>
</evidence>